<dbReference type="GO" id="GO:0016020">
    <property type="term" value="C:membrane"/>
    <property type="evidence" value="ECO:0007669"/>
    <property type="project" value="InterPro"/>
</dbReference>
<dbReference type="PANTHER" id="PTHR22911:SF137">
    <property type="entry name" value="SOLUTE CARRIER FAMILY 35 MEMBER G2-RELATED"/>
    <property type="match status" value="1"/>
</dbReference>
<keyword evidence="3" id="KW-1133">Transmembrane helix</keyword>
<sequence>MGRFQQRSEDSSETGYLSGDANNALRLFKEELQIIQRTLLKSLQEDIRRLQIQKDDLVNDVQQLQTEKDDLRKDQQINEKQTLVSQLGQVLASHISSQLHNSLEKLAIQEKPNKTVPITKESVNGSDDSGYSYQKYESVKKILGTLDETLTVTIQSLQQEIKNYQNSLSQQLSQMQNQQQQGELILVELVNRLHKKLDKNTTQNSVSDLTFKDTPNPPNPGGVLGGSPTIIQPDLPIGGMPTIIQPDESPIISSQTPQIPSADVPTAIQTDEFISQDAPSCPLLQMEGPELTTSSTQLSPNGGYPDSIPSTIPPGPGTNPLRFAQFIYGLLKQPQGLFLIILSTLISSLYNVTIRVMFQPESMILGVFEVEQLILPTLGNSLLILMLRMLVVMPLMLVLAPILYPKVWLDLQELIDAFKASTTKHDRSGQKALILCFLGGFFLFLSQVLIYIAIGQVSASMVITLFFIYPTISSLLSWFLLQDFPTPFRAITISTIFLGELLVLGGVVRTETGNLFLGSLSAIIAGAMFGCYVVTNRIGSTKVHPVTFTLINFTTILMLCFTSLMILPFFSAKSLSLQVSTNKILELILTAFLLGMLTLCGYIFNSFGVRKLGVSHSSVIGAMLPIITIIFAGIIIQESLQPLQIMGVLLIAFGSAAISFENIYNQIPSSNSP</sequence>
<dbReference type="InterPro" id="IPR000620">
    <property type="entry name" value="EamA_dom"/>
</dbReference>
<organism evidence="5 6">
    <name type="scientific">Richelia intracellularis HH01</name>
    <dbReference type="NCBI Taxonomy" id="1165094"/>
    <lineage>
        <taxon>Bacteria</taxon>
        <taxon>Bacillati</taxon>
        <taxon>Cyanobacteriota</taxon>
        <taxon>Cyanophyceae</taxon>
        <taxon>Nostocales</taxon>
        <taxon>Nostocaceae</taxon>
        <taxon>Richelia</taxon>
    </lineage>
</organism>
<feature type="transmembrane region" description="Helical" evidence="3">
    <location>
        <begin position="460"/>
        <end position="481"/>
    </location>
</feature>
<feature type="transmembrane region" description="Helical" evidence="3">
    <location>
        <begin position="488"/>
        <end position="508"/>
    </location>
</feature>
<evidence type="ECO:0000313" key="5">
    <source>
        <dbReference type="EMBL" id="CCH67954.1"/>
    </source>
</evidence>
<feature type="transmembrane region" description="Helical" evidence="3">
    <location>
        <begin position="587"/>
        <end position="607"/>
    </location>
</feature>
<keyword evidence="3" id="KW-0472">Membrane</keyword>
<reference evidence="6" key="2">
    <citation type="submission" date="2016-01" db="EMBL/GenBank/DDBJ databases">
        <title>Diatom-associated endosymboitic cyanobacterium lacks core nitrogen metabolism enzymes.</title>
        <authorList>
            <person name="Hilton J.A."/>
            <person name="Foster R.A."/>
            <person name="Tripp H.J."/>
            <person name="Carter B.J."/>
            <person name="Zehr J.P."/>
            <person name="Villareal T.A."/>
        </authorList>
    </citation>
    <scope>NUCLEOTIDE SEQUENCE [LARGE SCALE GENOMIC DNA]</scope>
    <source>
        <strain evidence="6">HH01</strain>
    </source>
</reference>
<feature type="transmembrane region" description="Helical" evidence="3">
    <location>
        <begin position="378"/>
        <end position="404"/>
    </location>
</feature>
<feature type="transmembrane region" description="Helical" evidence="3">
    <location>
        <begin position="514"/>
        <end position="534"/>
    </location>
</feature>
<reference evidence="5 6" key="1">
    <citation type="submission" date="2012-05" db="EMBL/GenBank/DDBJ databases">
        <authorList>
            <person name="Hilton J."/>
        </authorList>
    </citation>
    <scope>NUCLEOTIDE SEQUENCE [LARGE SCALE GENOMIC DNA]</scope>
    <source>
        <strain evidence="5 6">HH01</strain>
    </source>
</reference>
<gene>
    <name evidence="5" type="ORF">RINTHH_17990</name>
</gene>
<feature type="transmembrane region" description="Helical" evidence="3">
    <location>
        <begin position="432"/>
        <end position="454"/>
    </location>
</feature>
<keyword evidence="2" id="KW-0175">Coiled coil</keyword>
<proteinExistence type="inferred from homology"/>
<dbReference type="STRING" id="1165094.RINTHH_17990"/>
<feature type="transmembrane region" description="Helical" evidence="3">
    <location>
        <begin position="643"/>
        <end position="664"/>
    </location>
</feature>
<feature type="transmembrane region" description="Helical" evidence="3">
    <location>
        <begin position="337"/>
        <end position="358"/>
    </location>
</feature>
<dbReference type="SUPFAM" id="SSF103481">
    <property type="entry name" value="Multidrug resistance efflux transporter EmrE"/>
    <property type="match status" value="2"/>
</dbReference>
<evidence type="ECO:0000256" key="2">
    <source>
        <dbReference type="SAM" id="Coils"/>
    </source>
</evidence>
<evidence type="ECO:0000256" key="3">
    <source>
        <dbReference type="SAM" id="Phobius"/>
    </source>
</evidence>
<evidence type="ECO:0000313" key="6">
    <source>
        <dbReference type="Proteomes" id="UP000053051"/>
    </source>
</evidence>
<dbReference type="PANTHER" id="PTHR22911">
    <property type="entry name" value="ACYL-MALONYL CONDENSING ENZYME-RELATED"/>
    <property type="match status" value="1"/>
</dbReference>
<dbReference type="AlphaFoldDB" id="M1WTA0"/>
<name>M1WTA0_9NOST</name>
<keyword evidence="6" id="KW-1185">Reference proteome</keyword>
<dbReference type="InterPro" id="IPR037185">
    <property type="entry name" value="EmrE-like"/>
</dbReference>
<evidence type="ECO:0000256" key="1">
    <source>
        <dbReference type="ARBA" id="ARBA00007362"/>
    </source>
</evidence>
<evidence type="ECO:0000259" key="4">
    <source>
        <dbReference type="Pfam" id="PF00892"/>
    </source>
</evidence>
<dbReference type="RefSeq" id="WP_008235131.1">
    <property type="nucleotide sequence ID" value="NZ_CAIY01000071.1"/>
</dbReference>
<dbReference type="OrthoDB" id="517612at2"/>
<keyword evidence="3" id="KW-0812">Transmembrane</keyword>
<dbReference type="Proteomes" id="UP000053051">
    <property type="component" value="Unassembled WGS sequence"/>
</dbReference>
<feature type="coiled-coil region" evidence="2">
    <location>
        <begin position="147"/>
        <end position="181"/>
    </location>
</feature>
<feature type="transmembrane region" description="Helical" evidence="3">
    <location>
        <begin position="619"/>
        <end position="637"/>
    </location>
</feature>
<feature type="transmembrane region" description="Helical" evidence="3">
    <location>
        <begin position="546"/>
        <end position="567"/>
    </location>
</feature>
<comment type="caution">
    <text evidence="5">The sequence shown here is derived from an EMBL/GenBank/DDBJ whole genome shotgun (WGS) entry which is preliminary data.</text>
</comment>
<dbReference type="Pfam" id="PF00892">
    <property type="entry name" value="EamA"/>
    <property type="match status" value="1"/>
</dbReference>
<feature type="coiled-coil region" evidence="2">
    <location>
        <begin position="40"/>
        <end position="81"/>
    </location>
</feature>
<accession>M1WTA0</accession>
<comment type="similarity">
    <text evidence="1">Belongs to the EamA transporter family.</text>
</comment>
<dbReference type="EMBL" id="CAIY01000071">
    <property type="protein sequence ID" value="CCH67954.1"/>
    <property type="molecule type" value="Genomic_DNA"/>
</dbReference>
<protein>
    <submittedName>
        <fullName evidence="5">Protein FraG required for filament integrity and heterocyst maturation</fullName>
    </submittedName>
</protein>
<feature type="domain" description="EamA" evidence="4">
    <location>
        <begin position="517"/>
        <end position="659"/>
    </location>
</feature>